<dbReference type="GO" id="GO:0016791">
    <property type="term" value="F:phosphatase activity"/>
    <property type="evidence" value="ECO:0007669"/>
    <property type="project" value="TreeGrafter"/>
</dbReference>
<dbReference type="InterPro" id="IPR050275">
    <property type="entry name" value="PGM_Phosphatase"/>
</dbReference>
<dbReference type="SUPFAM" id="SSF53254">
    <property type="entry name" value="Phosphoglycerate mutase-like"/>
    <property type="match status" value="1"/>
</dbReference>
<dbReference type="eggNOG" id="COG0406">
    <property type="taxonomic scope" value="Bacteria"/>
</dbReference>
<dbReference type="RefSeq" id="WP_036873178.1">
    <property type="nucleotide sequence ID" value="NZ_JBGYTE010000005.1"/>
</dbReference>
<sequence length="178" mass="20444">MEVFLVRHTTPLVPQGICYGQTDLDVTDTFETEAQIVKEQLSGFTFSEVYSSPLKRCVKLAGYCGYVNPKLDRRLMEKNFGDWEMTAWDDIKGREAEMWYANWVEQAPPKGESLIQQYERMKEFFDDLKQLYPISSSPVLIFTHGGIQTLAGVYAGLYPLKECFEHTFPYGSIVKLSL</sequence>
<dbReference type="PANTHER" id="PTHR48100:SF59">
    <property type="entry name" value="ADENOSYLCOBALAMIN_ALPHA-RIBAZOLE PHOSPHATASE"/>
    <property type="match status" value="1"/>
</dbReference>
<dbReference type="AlphaFoldDB" id="A0A0A2EBS3"/>
<dbReference type="SMART" id="SM00855">
    <property type="entry name" value="PGAM"/>
    <property type="match status" value="1"/>
</dbReference>
<dbReference type="InterPro" id="IPR013078">
    <property type="entry name" value="His_Pase_superF_clade-1"/>
</dbReference>
<gene>
    <name evidence="1" type="ORF">HQ47_02905</name>
</gene>
<dbReference type="OrthoDB" id="9782128at2"/>
<dbReference type="Gene3D" id="3.40.50.1240">
    <property type="entry name" value="Phosphoglycerate mutase-like"/>
    <property type="match status" value="1"/>
</dbReference>
<dbReference type="PANTHER" id="PTHR48100">
    <property type="entry name" value="BROAD-SPECIFICITY PHOSPHATASE YOR283W-RELATED"/>
    <property type="match status" value="1"/>
</dbReference>
<dbReference type="EMBL" id="JRFA01000009">
    <property type="protein sequence ID" value="KGN74880.1"/>
    <property type="molecule type" value="Genomic_DNA"/>
</dbReference>
<keyword evidence="2" id="KW-1185">Reference proteome</keyword>
<accession>A0A0A2EBS3</accession>
<proteinExistence type="predicted"/>
<dbReference type="GO" id="GO:0005737">
    <property type="term" value="C:cytoplasm"/>
    <property type="evidence" value="ECO:0007669"/>
    <property type="project" value="TreeGrafter"/>
</dbReference>
<evidence type="ECO:0008006" key="3">
    <source>
        <dbReference type="Google" id="ProtNLM"/>
    </source>
</evidence>
<dbReference type="Proteomes" id="UP000030103">
    <property type="component" value="Unassembled WGS sequence"/>
</dbReference>
<name>A0A0A2EBS3_9PORP</name>
<dbReference type="InterPro" id="IPR029033">
    <property type="entry name" value="His_PPase_superfam"/>
</dbReference>
<dbReference type="STRING" id="28115.HQ47_02905"/>
<organism evidence="1 2">
    <name type="scientific">Porphyromonas macacae</name>
    <dbReference type="NCBI Taxonomy" id="28115"/>
    <lineage>
        <taxon>Bacteria</taxon>
        <taxon>Pseudomonadati</taxon>
        <taxon>Bacteroidota</taxon>
        <taxon>Bacteroidia</taxon>
        <taxon>Bacteroidales</taxon>
        <taxon>Porphyromonadaceae</taxon>
        <taxon>Porphyromonas</taxon>
    </lineage>
</organism>
<dbReference type="Pfam" id="PF00300">
    <property type="entry name" value="His_Phos_1"/>
    <property type="match status" value="1"/>
</dbReference>
<evidence type="ECO:0000313" key="2">
    <source>
        <dbReference type="Proteomes" id="UP000030103"/>
    </source>
</evidence>
<reference evidence="1 2" key="1">
    <citation type="submission" date="2014-09" db="EMBL/GenBank/DDBJ databases">
        <title>Draft Genome Sequence of Porphyromonas macacae COT-192_OH2859.</title>
        <authorList>
            <person name="Wallis C."/>
            <person name="Deusch O."/>
            <person name="O'Flynn C."/>
            <person name="Davis I."/>
            <person name="Horsfall A."/>
            <person name="Kirkwood N."/>
            <person name="Harris S."/>
            <person name="Eisen J.A."/>
            <person name="Coil D.A."/>
            <person name="Darling A.E."/>
            <person name="Jospin G."/>
            <person name="Alexiev A."/>
        </authorList>
    </citation>
    <scope>NUCLEOTIDE SEQUENCE [LARGE SCALE GENOMIC DNA]</scope>
    <source>
        <strain evidence="2">COT-192 OH2859</strain>
    </source>
</reference>
<dbReference type="CDD" id="cd07067">
    <property type="entry name" value="HP_PGM_like"/>
    <property type="match status" value="1"/>
</dbReference>
<evidence type="ECO:0000313" key="1">
    <source>
        <dbReference type="EMBL" id="KGN74880.1"/>
    </source>
</evidence>
<comment type="caution">
    <text evidence="1">The sequence shown here is derived from an EMBL/GenBank/DDBJ whole genome shotgun (WGS) entry which is preliminary data.</text>
</comment>
<protein>
    <recommendedName>
        <fullName evidence="3">Alpha-ribazole phosphatase</fullName>
    </recommendedName>
</protein>